<keyword evidence="1" id="KW-0472">Membrane</keyword>
<dbReference type="RefSeq" id="WP_187560690.1">
    <property type="nucleotide sequence ID" value="NZ_JACGWS010000001.1"/>
</dbReference>
<name>A0ABR7Q5K8_9FLAO</name>
<dbReference type="Proteomes" id="UP000619238">
    <property type="component" value="Unassembled WGS sequence"/>
</dbReference>
<evidence type="ECO:0000256" key="1">
    <source>
        <dbReference type="SAM" id="Phobius"/>
    </source>
</evidence>
<keyword evidence="1" id="KW-0812">Transmembrane</keyword>
<dbReference type="EMBL" id="JACGWS010000001">
    <property type="protein sequence ID" value="MBC8753666.1"/>
    <property type="molecule type" value="Genomic_DNA"/>
</dbReference>
<feature type="transmembrane region" description="Helical" evidence="1">
    <location>
        <begin position="18"/>
        <end position="39"/>
    </location>
</feature>
<keyword evidence="1" id="KW-1133">Transmembrane helix</keyword>
<evidence type="ECO:0000313" key="3">
    <source>
        <dbReference type="Proteomes" id="UP000619238"/>
    </source>
</evidence>
<gene>
    <name evidence="2" type="ORF">H2O64_03235</name>
</gene>
<accession>A0ABR7Q5K8</accession>
<keyword evidence="3" id="KW-1185">Reference proteome</keyword>
<protein>
    <submittedName>
        <fullName evidence="2">Uncharacterized protein</fullName>
    </submittedName>
</protein>
<evidence type="ECO:0000313" key="2">
    <source>
        <dbReference type="EMBL" id="MBC8753666.1"/>
    </source>
</evidence>
<proteinExistence type="predicted"/>
<comment type="caution">
    <text evidence="2">The sequence shown here is derived from an EMBL/GenBank/DDBJ whole genome shotgun (WGS) entry which is preliminary data.</text>
</comment>
<organism evidence="2 3">
    <name type="scientific">Kordia aestuariivivens</name>
    <dbReference type="NCBI Taxonomy" id="2759037"/>
    <lineage>
        <taxon>Bacteria</taxon>
        <taxon>Pseudomonadati</taxon>
        <taxon>Bacteroidota</taxon>
        <taxon>Flavobacteriia</taxon>
        <taxon>Flavobacteriales</taxon>
        <taxon>Flavobacteriaceae</taxon>
        <taxon>Kordia</taxon>
    </lineage>
</organism>
<reference evidence="2 3" key="1">
    <citation type="submission" date="2020-07" db="EMBL/GenBank/DDBJ databases">
        <title>Description of Kordia aestuariivivens sp. nov., isolated from a tidal flat.</title>
        <authorList>
            <person name="Park S."/>
            <person name="Yoon J.-H."/>
        </authorList>
    </citation>
    <scope>NUCLEOTIDE SEQUENCE [LARGE SCALE GENOMIC DNA]</scope>
    <source>
        <strain evidence="2 3">YSTF-M3</strain>
    </source>
</reference>
<sequence length="282" mass="32767">MNNITIDVLFRSKFSNSALIFIFILKRVSLMLALWLSMLHTQISYAQEKNVYDVQNLKLDETTADGIISFQKIVPHLMGIPKLRRHVYENQELYPMEQKAIETSRDKKHEAHKRWERYMRKLPVYVYVVRDVQNYIQVTTEISNRFTVCQKFNDNLTVNIENKNEYPISAEIEFDAGNLVNFPKSGEEIKITFNKNQKITFNYIGNGRATFSLPAKSKVSATIPVVYTCDGKNGKTNKTENNQILINHKINLVGYIYNSEKKELYRITSFPVTTSSIKLAYL</sequence>